<organism evidence="2 4">
    <name type="scientific">Kurthia zopfii</name>
    <dbReference type="NCBI Taxonomy" id="1650"/>
    <lineage>
        <taxon>Bacteria</taxon>
        <taxon>Bacillati</taxon>
        <taxon>Bacillota</taxon>
        <taxon>Bacilli</taxon>
        <taxon>Bacillales</taxon>
        <taxon>Caryophanaceae</taxon>
        <taxon>Kurthia</taxon>
    </lineage>
</organism>
<keyword evidence="5" id="KW-1185">Reference proteome</keyword>
<dbReference type="InterPro" id="IPR011990">
    <property type="entry name" value="TPR-like_helical_dom_sf"/>
</dbReference>
<dbReference type="Gene3D" id="1.25.40.10">
    <property type="entry name" value="Tetratricopeptide repeat domain"/>
    <property type="match status" value="1"/>
</dbReference>
<evidence type="ECO:0000313" key="2">
    <source>
        <dbReference type="EMBL" id="STX08534.1"/>
    </source>
</evidence>
<dbReference type="Pfam" id="PF01381">
    <property type="entry name" value="HTH_3"/>
    <property type="match status" value="1"/>
</dbReference>
<dbReference type="InterPro" id="IPR010982">
    <property type="entry name" value="Lambda_DNA-bd_dom_sf"/>
</dbReference>
<name>A0A2U3AD01_9BACL</name>
<dbReference type="RefSeq" id="WP_109349638.1">
    <property type="nucleotide sequence ID" value="NZ_QFVS01000016.1"/>
</dbReference>
<protein>
    <submittedName>
        <fullName evidence="2">Helix-turn-helix domain</fullName>
    </submittedName>
    <submittedName>
        <fullName evidence="3">Helix-turn-helix protein</fullName>
    </submittedName>
</protein>
<dbReference type="PANTHER" id="PTHR37038">
    <property type="entry name" value="TRANSCRIPTIONAL REGULATOR-RELATED"/>
    <property type="match status" value="1"/>
</dbReference>
<dbReference type="AlphaFoldDB" id="A0A2U3AD01"/>
<accession>A0A2U3AD01</accession>
<dbReference type="InterPro" id="IPR053163">
    <property type="entry name" value="HTH-type_regulator_Rgg"/>
</dbReference>
<evidence type="ECO:0000313" key="5">
    <source>
        <dbReference type="Proteomes" id="UP000294641"/>
    </source>
</evidence>
<dbReference type="InterPro" id="IPR001387">
    <property type="entry name" value="Cro/C1-type_HTH"/>
</dbReference>
<evidence type="ECO:0000313" key="4">
    <source>
        <dbReference type="Proteomes" id="UP000254330"/>
    </source>
</evidence>
<dbReference type="Proteomes" id="UP000254330">
    <property type="component" value="Unassembled WGS sequence"/>
</dbReference>
<dbReference type="OrthoDB" id="252257at2"/>
<proteinExistence type="predicted"/>
<dbReference type="Proteomes" id="UP000294641">
    <property type="component" value="Unassembled WGS sequence"/>
</dbReference>
<evidence type="ECO:0000259" key="1">
    <source>
        <dbReference type="PROSITE" id="PS50943"/>
    </source>
</evidence>
<dbReference type="CDD" id="cd00093">
    <property type="entry name" value="HTH_XRE"/>
    <property type="match status" value="1"/>
</dbReference>
<dbReference type="EMBL" id="SNZG01000016">
    <property type="protein sequence ID" value="TDR38444.1"/>
    <property type="molecule type" value="Genomic_DNA"/>
</dbReference>
<dbReference type="GO" id="GO:0003677">
    <property type="term" value="F:DNA binding"/>
    <property type="evidence" value="ECO:0007669"/>
    <property type="project" value="InterPro"/>
</dbReference>
<feature type="domain" description="HTH cro/C1-type" evidence="1">
    <location>
        <begin position="8"/>
        <end position="61"/>
    </location>
</feature>
<dbReference type="PROSITE" id="PS50943">
    <property type="entry name" value="HTH_CROC1"/>
    <property type="match status" value="1"/>
</dbReference>
<evidence type="ECO:0000313" key="3">
    <source>
        <dbReference type="EMBL" id="TDR38444.1"/>
    </source>
</evidence>
<sequence>MLNYSQIIRIERVSQNMTQQTLAKGICSTSYLSKIEKGHIVPREHIREAILKRLNINSHLLVTSQEEQFLSELRIAFQRAITINRPSHARIVWNHFNQFNICSVEFPHLL</sequence>
<gene>
    <name evidence="3" type="ORF">DFR61_1161</name>
    <name evidence="2" type="ORF">NCTC10597_00198</name>
</gene>
<dbReference type="SMART" id="SM00530">
    <property type="entry name" value="HTH_XRE"/>
    <property type="match status" value="1"/>
</dbReference>
<reference evidence="2 4" key="1">
    <citation type="submission" date="2018-06" db="EMBL/GenBank/DDBJ databases">
        <authorList>
            <consortium name="Pathogen Informatics"/>
            <person name="Doyle S."/>
        </authorList>
    </citation>
    <scope>NUCLEOTIDE SEQUENCE [LARGE SCALE GENOMIC DNA]</scope>
    <source>
        <strain evidence="2 4">NCTC10597</strain>
    </source>
</reference>
<dbReference type="EMBL" id="UGNP01000001">
    <property type="protein sequence ID" value="STX08534.1"/>
    <property type="molecule type" value="Genomic_DNA"/>
</dbReference>
<reference evidence="3 5" key="2">
    <citation type="submission" date="2019-03" db="EMBL/GenBank/DDBJ databases">
        <title>Genomic Encyclopedia of Type Strains, Phase IV (KMG-IV): sequencing the most valuable type-strain genomes for metagenomic binning, comparative biology and taxonomic classification.</title>
        <authorList>
            <person name="Goeker M."/>
        </authorList>
    </citation>
    <scope>NUCLEOTIDE SEQUENCE [LARGE SCALE GENOMIC DNA]</scope>
    <source>
        <strain evidence="3 5">DSM 20580</strain>
    </source>
</reference>
<dbReference type="SUPFAM" id="SSF47413">
    <property type="entry name" value="lambda repressor-like DNA-binding domains"/>
    <property type="match status" value="1"/>
</dbReference>
<comment type="caution">
    <text evidence="2">The sequence shown here is derived from an EMBL/GenBank/DDBJ whole genome shotgun (WGS) entry which is preliminary data.</text>
</comment>